<evidence type="ECO:0000313" key="2">
    <source>
        <dbReference type="Proteomes" id="UP000789525"/>
    </source>
</evidence>
<dbReference type="Proteomes" id="UP000789525">
    <property type="component" value="Unassembled WGS sequence"/>
</dbReference>
<comment type="caution">
    <text evidence="1">The sequence shown here is derived from an EMBL/GenBank/DDBJ whole genome shotgun (WGS) entry which is preliminary data.</text>
</comment>
<name>A0ACA9Q8W4_9GLOM</name>
<accession>A0ACA9Q8W4</accession>
<evidence type="ECO:0000313" key="1">
    <source>
        <dbReference type="EMBL" id="CAG8742399.1"/>
    </source>
</evidence>
<dbReference type="EMBL" id="CAJVPT010048620">
    <property type="protein sequence ID" value="CAG8742399.1"/>
    <property type="molecule type" value="Genomic_DNA"/>
</dbReference>
<protein>
    <submittedName>
        <fullName evidence="1">13754_t:CDS:1</fullName>
    </submittedName>
</protein>
<sequence length="228" mass="25310">MGDCLERSADTLSTQEEEHDPHYEPVIRLTDKDQVEVKTHEEDEEVRFKMRAKLFRFDTAASEWKERGTGDVRLLAHKATGKIRLVMRRDKTYKVCANHAITGEMNLQPNIGSDRSWVWKTLADMSEGSPSAETLAIRFANSDNALQFKQDFEEAQKVNKEISEQSGPPETVQTSSTDPAGPSASTAKEATDIENEKREKAKPDDGATTEPVAKASEDGEPKDGPSTA</sequence>
<reference evidence="1" key="1">
    <citation type="submission" date="2021-06" db="EMBL/GenBank/DDBJ databases">
        <authorList>
            <person name="Kallberg Y."/>
            <person name="Tangrot J."/>
            <person name="Rosling A."/>
        </authorList>
    </citation>
    <scope>NUCLEOTIDE SEQUENCE</scope>
    <source>
        <strain evidence="1">CL356</strain>
    </source>
</reference>
<keyword evidence="2" id="KW-1185">Reference proteome</keyword>
<organism evidence="1 2">
    <name type="scientific">Acaulospora colombiana</name>
    <dbReference type="NCBI Taxonomy" id="27376"/>
    <lineage>
        <taxon>Eukaryota</taxon>
        <taxon>Fungi</taxon>
        <taxon>Fungi incertae sedis</taxon>
        <taxon>Mucoromycota</taxon>
        <taxon>Glomeromycotina</taxon>
        <taxon>Glomeromycetes</taxon>
        <taxon>Diversisporales</taxon>
        <taxon>Acaulosporaceae</taxon>
        <taxon>Acaulospora</taxon>
    </lineage>
</organism>
<gene>
    <name evidence="1" type="ORF">ACOLOM_LOCUS12247</name>
</gene>
<proteinExistence type="predicted"/>